<keyword evidence="2" id="KW-1185">Reference proteome</keyword>
<gene>
    <name evidence="1" type="ORF">IW261DRAFT_882151</name>
</gene>
<evidence type="ECO:0000313" key="2">
    <source>
        <dbReference type="Proteomes" id="UP001175227"/>
    </source>
</evidence>
<proteinExistence type="predicted"/>
<name>A0AA39UFJ6_9AGAR</name>
<sequence length="203" mass="23162">GRSFCKNLINLFAGVYIRLRDFIFSLISRVHPRLITTITQTVIILYTSLRVSECIPSLSIFRETVPRSLKSVKSASHQTTLAPNMPTIYFYINTHRVDLRARINVHLPRRRSIASTKRPLSGHISNTHASIWILCDVSEEAGKQAYCFKRMYFARHESISDAYSSNRAQVASISPFSRCEEELRSMNAVLPTRVKAAVYIVLQ</sequence>
<organism evidence="1 2">
    <name type="scientific">Armillaria novae-zelandiae</name>
    <dbReference type="NCBI Taxonomy" id="153914"/>
    <lineage>
        <taxon>Eukaryota</taxon>
        <taxon>Fungi</taxon>
        <taxon>Dikarya</taxon>
        <taxon>Basidiomycota</taxon>
        <taxon>Agaricomycotina</taxon>
        <taxon>Agaricomycetes</taxon>
        <taxon>Agaricomycetidae</taxon>
        <taxon>Agaricales</taxon>
        <taxon>Marasmiineae</taxon>
        <taxon>Physalacriaceae</taxon>
        <taxon>Armillaria</taxon>
    </lineage>
</organism>
<accession>A0AA39UFJ6</accession>
<evidence type="ECO:0000313" key="1">
    <source>
        <dbReference type="EMBL" id="KAK0485143.1"/>
    </source>
</evidence>
<dbReference type="Proteomes" id="UP001175227">
    <property type="component" value="Unassembled WGS sequence"/>
</dbReference>
<protein>
    <submittedName>
        <fullName evidence="1">Uncharacterized protein</fullName>
    </submittedName>
</protein>
<dbReference type="EMBL" id="JAUEPR010000005">
    <property type="protein sequence ID" value="KAK0485143.1"/>
    <property type="molecule type" value="Genomic_DNA"/>
</dbReference>
<comment type="caution">
    <text evidence="1">The sequence shown here is derived from an EMBL/GenBank/DDBJ whole genome shotgun (WGS) entry which is preliminary data.</text>
</comment>
<dbReference type="AlphaFoldDB" id="A0AA39UFJ6"/>
<feature type="non-terminal residue" evidence="1">
    <location>
        <position position="203"/>
    </location>
</feature>
<reference evidence="1" key="1">
    <citation type="submission" date="2023-06" db="EMBL/GenBank/DDBJ databases">
        <authorList>
            <consortium name="Lawrence Berkeley National Laboratory"/>
            <person name="Ahrendt S."/>
            <person name="Sahu N."/>
            <person name="Indic B."/>
            <person name="Wong-Bajracharya J."/>
            <person name="Merenyi Z."/>
            <person name="Ke H.-M."/>
            <person name="Monk M."/>
            <person name="Kocsube S."/>
            <person name="Drula E."/>
            <person name="Lipzen A."/>
            <person name="Balint B."/>
            <person name="Henrissat B."/>
            <person name="Andreopoulos B."/>
            <person name="Martin F.M."/>
            <person name="Harder C.B."/>
            <person name="Rigling D."/>
            <person name="Ford K.L."/>
            <person name="Foster G.D."/>
            <person name="Pangilinan J."/>
            <person name="Papanicolaou A."/>
            <person name="Barry K."/>
            <person name="LaButti K."/>
            <person name="Viragh M."/>
            <person name="Koriabine M."/>
            <person name="Yan M."/>
            <person name="Riley R."/>
            <person name="Champramary S."/>
            <person name="Plett K.L."/>
            <person name="Tsai I.J."/>
            <person name="Slot J."/>
            <person name="Sipos G."/>
            <person name="Plett J."/>
            <person name="Nagy L.G."/>
            <person name="Grigoriev I.V."/>
        </authorList>
    </citation>
    <scope>NUCLEOTIDE SEQUENCE</scope>
    <source>
        <strain evidence="1">ICMP 16352</strain>
    </source>
</reference>